<reference evidence="7 8" key="1">
    <citation type="submission" date="2012-09" db="EMBL/GenBank/DDBJ databases">
        <title>Draft Genome Sequences of 6 Strains from Genus Thauera.</title>
        <authorList>
            <person name="Liu B."/>
            <person name="Shapleigh J.P."/>
            <person name="Frostegard A.H."/>
        </authorList>
    </citation>
    <scope>NUCLEOTIDE SEQUENCE [LARGE SCALE GENOMIC DNA]</scope>
    <source>
        <strain evidence="8">47Lol / DSM 12138</strain>
    </source>
</reference>
<organism evidence="7 8">
    <name type="scientific">Thauera linaloolentis (strain DSM 12138 / JCM 21573 / CCUG 41526 / CIP 105981 / IAM 15112 / NBRC 102519 / 47Lol)</name>
    <dbReference type="NCBI Taxonomy" id="1123367"/>
    <lineage>
        <taxon>Bacteria</taxon>
        <taxon>Pseudomonadati</taxon>
        <taxon>Pseudomonadota</taxon>
        <taxon>Betaproteobacteria</taxon>
        <taxon>Rhodocyclales</taxon>
        <taxon>Zoogloeaceae</taxon>
        <taxon>Thauera</taxon>
    </lineage>
</organism>
<dbReference type="OrthoDB" id="9790913at2"/>
<comment type="similarity">
    <text evidence="6">Belongs to the truncated hemoglobin family. Group II subfamily.</text>
</comment>
<dbReference type="AlphaFoldDB" id="N6Z162"/>
<dbReference type="CDD" id="cd14773">
    <property type="entry name" value="TrHb2_PhHbO-like_O"/>
    <property type="match status" value="1"/>
</dbReference>
<name>N6Z162_THAL4</name>
<keyword evidence="4" id="KW-0479">Metal-binding</keyword>
<keyword evidence="5" id="KW-0408">Iron</keyword>
<dbReference type="GO" id="GO:0005344">
    <property type="term" value="F:oxygen carrier activity"/>
    <property type="evidence" value="ECO:0007669"/>
    <property type="project" value="InterPro"/>
</dbReference>
<dbReference type="PROSITE" id="PS01213">
    <property type="entry name" value="GLOBIN_FAM_2"/>
    <property type="match status" value="1"/>
</dbReference>
<protein>
    <submittedName>
        <fullName evidence="7">Globin-like protein</fullName>
    </submittedName>
</protein>
<dbReference type="RefSeq" id="WP_004341652.1">
    <property type="nucleotide sequence ID" value="NZ_AMXE01000065.1"/>
</dbReference>
<evidence type="ECO:0000256" key="2">
    <source>
        <dbReference type="ARBA" id="ARBA00022448"/>
    </source>
</evidence>
<proteinExistence type="inferred from homology"/>
<evidence type="ECO:0000313" key="8">
    <source>
        <dbReference type="Proteomes" id="UP000013232"/>
    </source>
</evidence>
<dbReference type="InterPro" id="IPR001486">
    <property type="entry name" value="Hemoglobin_trunc"/>
</dbReference>
<comment type="caution">
    <text evidence="7">The sequence shown here is derived from an EMBL/GenBank/DDBJ whole genome shotgun (WGS) entry which is preliminary data.</text>
</comment>
<evidence type="ECO:0000256" key="5">
    <source>
        <dbReference type="ARBA" id="ARBA00023004"/>
    </source>
</evidence>
<evidence type="ECO:0000256" key="3">
    <source>
        <dbReference type="ARBA" id="ARBA00022617"/>
    </source>
</evidence>
<dbReference type="GO" id="GO:0046872">
    <property type="term" value="F:metal ion binding"/>
    <property type="evidence" value="ECO:0007669"/>
    <property type="project" value="UniProtKB-KW"/>
</dbReference>
<keyword evidence="3" id="KW-0349">Heme</keyword>
<dbReference type="InterPro" id="IPR012292">
    <property type="entry name" value="Globin/Proto"/>
</dbReference>
<evidence type="ECO:0000256" key="1">
    <source>
        <dbReference type="ARBA" id="ARBA00001971"/>
    </source>
</evidence>
<evidence type="ECO:0000256" key="6">
    <source>
        <dbReference type="ARBA" id="ARBA00034496"/>
    </source>
</evidence>
<keyword evidence="8" id="KW-1185">Reference proteome</keyword>
<keyword evidence="2" id="KW-0813">Transport</keyword>
<evidence type="ECO:0000313" key="7">
    <source>
        <dbReference type="EMBL" id="ENO85884.1"/>
    </source>
</evidence>
<dbReference type="PANTHER" id="PTHR47366">
    <property type="entry name" value="TWO-ON-TWO HEMOGLOBIN-3"/>
    <property type="match status" value="1"/>
</dbReference>
<dbReference type="InterPro" id="IPR044203">
    <property type="entry name" value="GlbO/GLB3-like"/>
</dbReference>
<dbReference type="EMBL" id="AMXE01000065">
    <property type="protein sequence ID" value="ENO85884.1"/>
    <property type="molecule type" value="Genomic_DNA"/>
</dbReference>
<gene>
    <name evidence="7" type="ORF">C666_14475</name>
</gene>
<sequence>MPSETALPPNATPYERIGGEAAVRALVKRFYALMDALPEAWAVRRMHAEDLSGSEEKLFLFLSGWLGGPNLYVERYGHPFLRARHMPFSIGLQERDEWMLCMRTALEELVADAALRASLLSAFSSLANHMRNRAESPTAATGQFQSQSL</sequence>
<evidence type="ECO:0000256" key="4">
    <source>
        <dbReference type="ARBA" id="ARBA00022723"/>
    </source>
</evidence>
<dbReference type="InterPro" id="IPR019795">
    <property type="entry name" value="Globin_bac-like_CS"/>
</dbReference>
<dbReference type="SUPFAM" id="SSF46458">
    <property type="entry name" value="Globin-like"/>
    <property type="match status" value="1"/>
</dbReference>
<accession>N6Z162</accession>
<dbReference type="InterPro" id="IPR009050">
    <property type="entry name" value="Globin-like_sf"/>
</dbReference>
<dbReference type="Gene3D" id="1.10.490.10">
    <property type="entry name" value="Globins"/>
    <property type="match status" value="1"/>
</dbReference>
<dbReference type="GO" id="GO:0020037">
    <property type="term" value="F:heme binding"/>
    <property type="evidence" value="ECO:0007669"/>
    <property type="project" value="InterPro"/>
</dbReference>
<dbReference type="Pfam" id="PF01152">
    <property type="entry name" value="Bac_globin"/>
    <property type="match status" value="1"/>
</dbReference>
<dbReference type="STRING" id="1123367.GCA_000621305_03715"/>
<dbReference type="Proteomes" id="UP000013232">
    <property type="component" value="Unassembled WGS sequence"/>
</dbReference>
<dbReference type="PANTHER" id="PTHR47366:SF1">
    <property type="entry name" value="TWO-ON-TWO HEMOGLOBIN-3"/>
    <property type="match status" value="1"/>
</dbReference>
<dbReference type="GO" id="GO:0019825">
    <property type="term" value="F:oxygen binding"/>
    <property type="evidence" value="ECO:0007669"/>
    <property type="project" value="InterPro"/>
</dbReference>
<dbReference type="eggNOG" id="COG2346">
    <property type="taxonomic scope" value="Bacteria"/>
</dbReference>
<comment type="cofactor">
    <cofactor evidence="1">
        <name>heme</name>
        <dbReference type="ChEBI" id="CHEBI:30413"/>
    </cofactor>
</comment>